<feature type="domain" description="ABC3 transporter permease C-terminal" evidence="8">
    <location>
        <begin position="275"/>
        <end position="385"/>
    </location>
</feature>
<feature type="transmembrane region" description="Helical" evidence="7">
    <location>
        <begin position="363"/>
        <end position="380"/>
    </location>
</feature>
<dbReference type="Pfam" id="PF12704">
    <property type="entry name" value="MacB_PCD"/>
    <property type="match status" value="1"/>
</dbReference>
<name>A0A3A9Z406_9ACTN</name>
<feature type="domain" description="MacB-like periplasmic core" evidence="9">
    <location>
        <begin position="98"/>
        <end position="235"/>
    </location>
</feature>
<dbReference type="PANTHER" id="PTHR30287">
    <property type="entry name" value="MEMBRANE COMPONENT OF PREDICTED ABC SUPERFAMILY METABOLITE UPTAKE TRANSPORTER"/>
    <property type="match status" value="1"/>
</dbReference>
<dbReference type="OrthoDB" id="3223244at2"/>
<evidence type="ECO:0000313" key="10">
    <source>
        <dbReference type="EMBL" id="RKN43005.1"/>
    </source>
</evidence>
<keyword evidence="2" id="KW-1003">Cell membrane</keyword>
<feature type="domain" description="ABC3 transporter permease C-terminal" evidence="8">
    <location>
        <begin position="719"/>
        <end position="829"/>
    </location>
</feature>
<evidence type="ECO:0000256" key="7">
    <source>
        <dbReference type="SAM" id="Phobius"/>
    </source>
</evidence>
<organism evidence="10 11">
    <name type="scientific">Streptomyces hoynatensis</name>
    <dbReference type="NCBI Taxonomy" id="1141874"/>
    <lineage>
        <taxon>Bacteria</taxon>
        <taxon>Bacillati</taxon>
        <taxon>Actinomycetota</taxon>
        <taxon>Actinomycetes</taxon>
        <taxon>Kitasatosporales</taxon>
        <taxon>Streptomycetaceae</taxon>
        <taxon>Streptomyces</taxon>
    </lineage>
</organism>
<evidence type="ECO:0000313" key="11">
    <source>
        <dbReference type="Proteomes" id="UP000272474"/>
    </source>
</evidence>
<keyword evidence="4 7" id="KW-1133">Transmembrane helix</keyword>
<feature type="transmembrane region" description="Helical" evidence="7">
    <location>
        <begin position="265"/>
        <end position="290"/>
    </location>
</feature>
<evidence type="ECO:0000256" key="3">
    <source>
        <dbReference type="ARBA" id="ARBA00022692"/>
    </source>
</evidence>
<feature type="transmembrane region" description="Helical" evidence="7">
    <location>
        <begin position="714"/>
        <end position="735"/>
    </location>
</feature>
<evidence type="ECO:0000256" key="6">
    <source>
        <dbReference type="ARBA" id="ARBA00038076"/>
    </source>
</evidence>
<proteinExistence type="inferred from homology"/>
<feature type="transmembrane region" description="Helical" evidence="7">
    <location>
        <begin position="443"/>
        <end position="471"/>
    </location>
</feature>
<feature type="transmembrane region" description="Helical" evidence="7">
    <location>
        <begin position="411"/>
        <end position="431"/>
    </location>
</feature>
<feature type="transmembrane region" description="Helical" evidence="7">
    <location>
        <begin position="492"/>
        <end position="511"/>
    </location>
</feature>
<comment type="subcellular location">
    <subcellularLocation>
        <location evidence="1">Cell membrane</location>
        <topology evidence="1">Multi-pass membrane protein</topology>
    </subcellularLocation>
</comment>
<evidence type="ECO:0000259" key="9">
    <source>
        <dbReference type="Pfam" id="PF12704"/>
    </source>
</evidence>
<evidence type="ECO:0000256" key="2">
    <source>
        <dbReference type="ARBA" id="ARBA00022475"/>
    </source>
</evidence>
<comment type="similarity">
    <text evidence="6">Belongs to the ABC-4 integral membrane protein family.</text>
</comment>
<dbReference type="Pfam" id="PF02687">
    <property type="entry name" value="FtsX"/>
    <property type="match status" value="2"/>
</dbReference>
<keyword evidence="3 7" id="KW-0812">Transmembrane</keyword>
<dbReference type="InterPro" id="IPR025857">
    <property type="entry name" value="MacB_PCD"/>
</dbReference>
<evidence type="ECO:0000256" key="1">
    <source>
        <dbReference type="ARBA" id="ARBA00004651"/>
    </source>
</evidence>
<dbReference type="GO" id="GO:0005886">
    <property type="term" value="C:plasma membrane"/>
    <property type="evidence" value="ECO:0007669"/>
    <property type="project" value="UniProtKB-SubCell"/>
</dbReference>
<keyword evidence="11" id="KW-1185">Reference proteome</keyword>
<dbReference type="InterPro" id="IPR003838">
    <property type="entry name" value="ABC3_permease_C"/>
</dbReference>
<accession>A0A3A9Z406</accession>
<keyword evidence="5 7" id="KW-0472">Membrane</keyword>
<evidence type="ECO:0000259" key="8">
    <source>
        <dbReference type="Pfam" id="PF02687"/>
    </source>
</evidence>
<evidence type="ECO:0000256" key="4">
    <source>
        <dbReference type="ARBA" id="ARBA00022989"/>
    </source>
</evidence>
<reference evidence="10 11" key="1">
    <citation type="journal article" date="2014" name="Int. J. Syst. Evol. Microbiol.">
        <title>Streptomyces hoynatensis sp. nov., isolated from deep marine sediment.</title>
        <authorList>
            <person name="Veyisoglu A."/>
            <person name="Sahin N."/>
        </authorList>
    </citation>
    <scope>NUCLEOTIDE SEQUENCE [LARGE SCALE GENOMIC DNA]</scope>
    <source>
        <strain evidence="10 11">KCTC 29097</strain>
    </source>
</reference>
<dbReference type="PANTHER" id="PTHR30287:SF1">
    <property type="entry name" value="INNER MEMBRANE PROTEIN"/>
    <property type="match status" value="1"/>
</dbReference>
<feature type="transmembrane region" description="Helical" evidence="7">
    <location>
        <begin position="320"/>
        <end position="343"/>
    </location>
</feature>
<feature type="transmembrane region" description="Helical" evidence="7">
    <location>
        <begin position="764"/>
        <end position="785"/>
    </location>
</feature>
<gene>
    <name evidence="10" type="ORF">D7294_10835</name>
</gene>
<feature type="transmembrane region" description="Helical" evidence="7">
    <location>
        <begin position="805"/>
        <end position="828"/>
    </location>
</feature>
<evidence type="ECO:0000256" key="5">
    <source>
        <dbReference type="ARBA" id="ARBA00023136"/>
    </source>
</evidence>
<comment type="caution">
    <text evidence="10">The sequence shown here is derived from an EMBL/GenBank/DDBJ whole genome shotgun (WGS) entry which is preliminary data.</text>
</comment>
<dbReference type="AlphaFoldDB" id="A0A3A9Z406"/>
<protein>
    <submittedName>
        <fullName evidence="10">ABC transporter permease</fullName>
    </submittedName>
</protein>
<dbReference type="InterPro" id="IPR038766">
    <property type="entry name" value="Membrane_comp_ABC_pdt"/>
</dbReference>
<dbReference type="Proteomes" id="UP000272474">
    <property type="component" value="Unassembled WGS sequence"/>
</dbReference>
<dbReference type="PROSITE" id="PS51257">
    <property type="entry name" value="PROKAR_LIPOPROTEIN"/>
    <property type="match status" value="1"/>
</dbReference>
<dbReference type="EMBL" id="RBAL01000005">
    <property type="protein sequence ID" value="RKN43005.1"/>
    <property type="molecule type" value="Genomic_DNA"/>
</dbReference>
<sequence>MGLMFRYALETLRARKAGFAGAFLALACAAALVTACGSLLETGLRGEIRTERYAATPVVIAADQNVHHETHKHGKVKHKAKPVYERVWLPSGTAGEVAAVPGVGEVLADLSFPAVVAGEDPDRSFGHAWSSAALTPFTLAEGRAPEADDEVVLDRELARDAGAQVGDQVTVQSTAAPARYTVSGIAEGDIAEQSALFFTGHEARRLAGHNGQDAVLGVFPAEGVSTEELADRLTEALDGTPAEVHTGSGRGEAEFLDAAQARVELVSMGAALGGTGLLVAILVVVGTFALTARARHREIALLRAIAATPRQVRRLIGREALLVGLAAGPVGAAAGFALSGPLYRRFVELGAVPETLGQVRSPFPAAAAVLATLLAAWLAARVSTCRAAALRPAQALTEAAAEPRRLGPGRLVAGLLVLAGGAVLLWVLSLLRVEPASTPVTYLTVLLLCVAVALLGPALARGAFALLGVPLRLFAVTGHLAAHNSAANARRLASVLTPLTLLVAMAGTILFTQTTLGEAAERQARQGVVADRVVAAANGPGVPGAAADHLRALEGVSAVTEIVHSTVRTPGLDKYAVQGVTTGAGLTDTMDLGVTEGSLDRLGPDGVAVSEVVADSHGLHPGDEWKLVLGDGTPVTLQVAAVYERSLGFGDLTLDHDLLAAHVDNPLADTVLLATDLPEERIAEALADFPGLETGGAARVAEAGAEQRESQAQVVYLGMGLILAFTTIAAVNTLAMSTADRSRELGLLRLVGTTRRQVLRMLRLEALGVGLVAVLLGTVVSLATLTSFSIGMTGEASPSFAPLTYLAIAGTALVIALAATVIPGRIALRRATVS</sequence>